<dbReference type="PANTHER" id="PTHR34606">
    <property type="entry name" value="BON DOMAIN-CONTAINING PROTEIN"/>
    <property type="match status" value="1"/>
</dbReference>
<dbReference type="Gene3D" id="3.30.1340.30">
    <property type="match status" value="2"/>
</dbReference>
<evidence type="ECO:0000256" key="5">
    <source>
        <dbReference type="ARBA" id="ARBA00070588"/>
    </source>
</evidence>
<feature type="signal peptide" evidence="6">
    <location>
        <begin position="1"/>
        <end position="26"/>
    </location>
</feature>
<gene>
    <name evidence="8" type="primary">osmY</name>
    <name evidence="8" type="ORF">ABK905_04440</name>
</gene>
<dbReference type="FunFam" id="3.30.1340.30:FF:000001">
    <property type="entry name" value="Molecular chaperone OsmY"/>
    <property type="match status" value="2"/>
</dbReference>
<dbReference type="InterPro" id="IPR014004">
    <property type="entry name" value="Transpt-assoc_nodulatn_dom_bac"/>
</dbReference>
<evidence type="ECO:0000259" key="7">
    <source>
        <dbReference type="PROSITE" id="PS50914"/>
    </source>
</evidence>
<reference evidence="8" key="1">
    <citation type="submission" date="2024-06" db="EMBL/GenBank/DDBJ databases">
        <authorList>
            <person name="Coelho C."/>
            <person name="Bento M."/>
            <person name="Garcia E."/>
            <person name="Camelo A."/>
            <person name="Brandao I."/>
            <person name="Espirito Santo C."/>
            <person name="Trovao J."/>
            <person name="Verissimo A."/>
            <person name="Costa J."/>
            <person name="Tiago I."/>
        </authorList>
    </citation>
    <scope>NUCLEOTIDE SEQUENCE</scope>
    <source>
        <strain evidence="8">KWT182</strain>
    </source>
</reference>
<dbReference type="GO" id="GO:0042597">
    <property type="term" value="C:periplasmic space"/>
    <property type="evidence" value="ECO:0007669"/>
    <property type="project" value="UniProtKB-SubCell"/>
</dbReference>
<comment type="subcellular location">
    <subcellularLocation>
        <location evidence="1">Periplasm</location>
    </subcellularLocation>
</comment>
<proteinExistence type="predicted"/>
<dbReference type="NCBIfam" id="NF007858">
    <property type="entry name" value="PRK10568.1"/>
    <property type="match status" value="1"/>
</dbReference>
<keyword evidence="3" id="KW-0677">Repeat</keyword>
<sequence length="201" mass="20869">MKKTIISQTMTALVLGTLLVGTSAMANDTITTDANSTAAKIDNSMKSASNYMGDSAVTAKVKSALVSDKGINSTDISVVTNHGVVTLSGFVNDQAQAERAVSATRSVDGVTSVSDKLHVKEAGTTAKSYASDSAITSEVKAKFLADSIVPSRKIKVTTDNGVVQLSGRVQSTRISDRAESVAKAVDGVKSVKNDLRVVQKS</sequence>
<keyword evidence="2 6" id="KW-0732">Signal</keyword>
<dbReference type="EMBL" id="CP157947">
    <property type="protein sequence ID" value="XBS70477.1"/>
    <property type="molecule type" value="Genomic_DNA"/>
</dbReference>
<accession>A0AAU7QBC8</accession>
<protein>
    <recommendedName>
        <fullName evidence="5">Osmotically-inducible protein Y</fullName>
    </recommendedName>
</protein>
<evidence type="ECO:0000256" key="3">
    <source>
        <dbReference type="ARBA" id="ARBA00022737"/>
    </source>
</evidence>
<evidence type="ECO:0000256" key="4">
    <source>
        <dbReference type="ARBA" id="ARBA00022764"/>
    </source>
</evidence>
<evidence type="ECO:0000256" key="2">
    <source>
        <dbReference type="ARBA" id="ARBA00022729"/>
    </source>
</evidence>
<dbReference type="PROSITE" id="PS50914">
    <property type="entry name" value="BON"/>
    <property type="match status" value="2"/>
</dbReference>
<dbReference type="PANTHER" id="PTHR34606:SF11">
    <property type="entry name" value="OSMOTICALLY-INDUCIBLE PROTEIN Y"/>
    <property type="match status" value="1"/>
</dbReference>
<organism evidence="8">
    <name type="scientific">Acerihabitans sp. KWT182</name>
    <dbReference type="NCBI Taxonomy" id="3157919"/>
    <lineage>
        <taxon>Bacteria</taxon>
        <taxon>Pseudomonadati</taxon>
        <taxon>Pseudomonadota</taxon>
        <taxon>Gammaproteobacteria</taxon>
        <taxon>Enterobacterales</taxon>
        <taxon>Pectobacteriaceae</taxon>
        <taxon>Acerihabitans</taxon>
    </lineage>
</organism>
<evidence type="ECO:0000256" key="6">
    <source>
        <dbReference type="SAM" id="SignalP"/>
    </source>
</evidence>
<dbReference type="Pfam" id="PF04972">
    <property type="entry name" value="BON"/>
    <property type="match status" value="2"/>
</dbReference>
<keyword evidence="4" id="KW-0574">Periplasm</keyword>
<feature type="domain" description="BON" evidence="7">
    <location>
        <begin position="131"/>
        <end position="199"/>
    </location>
</feature>
<dbReference type="InterPro" id="IPR007055">
    <property type="entry name" value="BON_dom"/>
</dbReference>
<feature type="chain" id="PRO_5043706033" description="Osmotically-inducible protein Y" evidence="6">
    <location>
        <begin position="27"/>
        <end position="201"/>
    </location>
</feature>
<name>A0AAU7QBC8_9GAMM</name>
<evidence type="ECO:0000256" key="1">
    <source>
        <dbReference type="ARBA" id="ARBA00004418"/>
    </source>
</evidence>
<dbReference type="InterPro" id="IPR051686">
    <property type="entry name" value="Lipoprotein_DolP"/>
</dbReference>
<dbReference type="SMART" id="SM00749">
    <property type="entry name" value="BON"/>
    <property type="match status" value="2"/>
</dbReference>
<feature type="domain" description="BON" evidence="7">
    <location>
        <begin position="53"/>
        <end position="121"/>
    </location>
</feature>
<evidence type="ECO:0000313" key="8">
    <source>
        <dbReference type="EMBL" id="XBS70477.1"/>
    </source>
</evidence>
<dbReference type="AlphaFoldDB" id="A0AAU7QBC8"/>